<dbReference type="GO" id="GO:0005886">
    <property type="term" value="C:plasma membrane"/>
    <property type="evidence" value="ECO:0007669"/>
    <property type="project" value="UniProtKB-SubCell"/>
</dbReference>
<evidence type="ECO:0000256" key="6">
    <source>
        <dbReference type="SAM" id="Phobius"/>
    </source>
</evidence>
<dbReference type="OrthoDB" id="9812189at2"/>
<dbReference type="EMBL" id="FMBK01000018">
    <property type="protein sequence ID" value="SCC73273.1"/>
    <property type="molecule type" value="Genomic_DNA"/>
</dbReference>
<sequence>MSSKTSNEQIHQANLKAWLAVIAVALAIFAVVSAEMLPIGLLTPIAESMQQSVGHTSLIISTPSLVAAIVAPCIVLVFNRINRRQLLLFFMLLLFISTLVSAMTDTFHWLLLARVLFGMSMGGIWALAGTLAVRLMPPAQVGIATSIIFSGIAAASVLGIPAGVYLGDLFGWRMAFICVAILVGIVFVMLFWSLPSLPVNKVSSLKSSLTVLKKPNVIIGLVLTLVIVTGHFSAYTFVRPVLQEISQFSDASIGALLLIYGVFGILGNFVLGFTIQKFLWQTLLSIAFLLSATLLLFIFFGDFLYLNIVLFLIWGFAYGGVSVSLMTWMIRSAPTQLELAAAFNVAVFNLSIGLGAFAGGLIYDGIGLWLNLVFASVLTFIAVMVVFLNRSKQAGI</sequence>
<proteinExistence type="predicted"/>
<evidence type="ECO:0000256" key="2">
    <source>
        <dbReference type="ARBA" id="ARBA00022475"/>
    </source>
</evidence>
<feature type="transmembrane region" description="Helical" evidence="6">
    <location>
        <begin position="109"/>
        <end position="131"/>
    </location>
</feature>
<evidence type="ECO:0000256" key="4">
    <source>
        <dbReference type="ARBA" id="ARBA00022989"/>
    </source>
</evidence>
<feature type="transmembrane region" description="Helical" evidence="6">
    <location>
        <begin position="172"/>
        <end position="194"/>
    </location>
</feature>
<feature type="transmembrane region" description="Helical" evidence="6">
    <location>
        <begin position="215"/>
        <end position="233"/>
    </location>
</feature>
<evidence type="ECO:0000259" key="7">
    <source>
        <dbReference type="PROSITE" id="PS50850"/>
    </source>
</evidence>
<dbReference type="AlphaFoldDB" id="A0A1C4GZJ4"/>
<feature type="domain" description="Major facilitator superfamily (MFS) profile" evidence="7">
    <location>
        <begin position="19"/>
        <end position="394"/>
    </location>
</feature>
<evidence type="ECO:0000313" key="8">
    <source>
        <dbReference type="EMBL" id="SCC73273.1"/>
    </source>
</evidence>
<dbReference type="InterPro" id="IPR011701">
    <property type="entry name" value="MFS"/>
</dbReference>
<dbReference type="SUPFAM" id="SSF103473">
    <property type="entry name" value="MFS general substrate transporter"/>
    <property type="match status" value="1"/>
</dbReference>
<organism evidence="8 9">
    <name type="scientific">Acinetobacter albensis</name>
    <dbReference type="NCBI Taxonomy" id="1673609"/>
    <lineage>
        <taxon>Bacteria</taxon>
        <taxon>Pseudomonadati</taxon>
        <taxon>Pseudomonadota</taxon>
        <taxon>Gammaproteobacteria</taxon>
        <taxon>Moraxellales</taxon>
        <taxon>Moraxellaceae</taxon>
        <taxon>Acinetobacter</taxon>
    </lineage>
</organism>
<feature type="transmembrane region" description="Helical" evidence="6">
    <location>
        <begin position="368"/>
        <end position="388"/>
    </location>
</feature>
<dbReference type="GO" id="GO:0022857">
    <property type="term" value="F:transmembrane transporter activity"/>
    <property type="evidence" value="ECO:0007669"/>
    <property type="project" value="InterPro"/>
</dbReference>
<feature type="transmembrane region" description="Helical" evidence="6">
    <location>
        <begin position="305"/>
        <end position="329"/>
    </location>
</feature>
<evidence type="ECO:0000256" key="1">
    <source>
        <dbReference type="ARBA" id="ARBA00004651"/>
    </source>
</evidence>
<accession>A0A1C4GZJ4</accession>
<feature type="transmembrane region" description="Helical" evidence="6">
    <location>
        <begin position="86"/>
        <end position="103"/>
    </location>
</feature>
<keyword evidence="3 6" id="KW-0812">Transmembrane</keyword>
<dbReference type="PROSITE" id="PS50850">
    <property type="entry name" value="MFS"/>
    <property type="match status" value="1"/>
</dbReference>
<keyword evidence="5 6" id="KW-0472">Membrane</keyword>
<name>A0A1C4GZJ4_9GAMM</name>
<feature type="transmembrane region" description="Helical" evidence="6">
    <location>
        <begin position="341"/>
        <end position="362"/>
    </location>
</feature>
<reference evidence="8 9" key="1">
    <citation type="submission" date="2016-08" db="EMBL/GenBank/DDBJ databases">
        <authorList>
            <person name="Seilhamer J.J."/>
        </authorList>
    </citation>
    <scope>NUCLEOTIDE SEQUENCE [LARGE SCALE GENOMIC DNA]</scope>
    <source>
        <strain evidence="8 9">ANC 4874</strain>
    </source>
</reference>
<evidence type="ECO:0000256" key="3">
    <source>
        <dbReference type="ARBA" id="ARBA00022692"/>
    </source>
</evidence>
<feature type="transmembrane region" description="Helical" evidence="6">
    <location>
        <begin position="253"/>
        <end position="271"/>
    </location>
</feature>
<dbReference type="Pfam" id="PF07690">
    <property type="entry name" value="MFS_1"/>
    <property type="match status" value="1"/>
</dbReference>
<dbReference type="InterPro" id="IPR036259">
    <property type="entry name" value="MFS_trans_sf"/>
</dbReference>
<dbReference type="CDD" id="cd17324">
    <property type="entry name" value="MFS_NepI_like"/>
    <property type="match status" value="1"/>
</dbReference>
<feature type="transmembrane region" description="Helical" evidence="6">
    <location>
        <begin position="143"/>
        <end position="166"/>
    </location>
</feature>
<dbReference type="InterPro" id="IPR050189">
    <property type="entry name" value="MFS_Efflux_Transporters"/>
</dbReference>
<dbReference type="PANTHER" id="PTHR43124:SF3">
    <property type="entry name" value="CHLORAMPHENICOL EFFLUX PUMP RV0191"/>
    <property type="match status" value="1"/>
</dbReference>
<dbReference type="PANTHER" id="PTHR43124">
    <property type="entry name" value="PURINE EFFLUX PUMP PBUE"/>
    <property type="match status" value="1"/>
</dbReference>
<comment type="subcellular location">
    <subcellularLocation>
        <location evidence="1">Cell membrane</location>
        <topology evidence="1">Multi-pass membrane protein</topology>
    </subcellularLocation>
</comment>
<evidence type="ECO:0000256" key="5">
    <source>
        <dbReference type="ARBA" id="ARBA00023136"/>
    </source>
</evidence>
<dbReference type="Gene3D" id="1.20.1250.20">
    <property type="entry name" value="MFS general substrate transporter like domains"/>
    <property type="match status" value="1"/>
</dbReference>
<dbReference type="Proteomes" id="UP000243661">
    <property type="component" value="Unassembled WGS sequence"/>
</dbReference>
<dbReference type="RefSeq" id="WP_092721104.1">
    <property type="nucleotide sequence ID" value="NZ_FMBK01000018.1"/>
</dbReference>
<feature type="transmembrane region" description="Helical" evidence="6">
    <location>
        <begin position="278"/>
        <end position="299"/>
    </location>
</feature>
<feature type="transmembrane region" description="Helical" evidence="6">
    <location>
        <begin position="58"/>
        <end position="79"/>
    </location>
</feature>
<keyword evidence="4 6" id="KW-1133">Transmembrane helix</keyword>
<gene>
    <name evidence="8" type="ORF">GA0116959_11817</name>
</gene>
<keyword evidence="2" id="KW-1003">Cell membrane</keyword>
<dbReference type="InterPro" id="IPR020846">
    <property type="entry name" value="MFS_dom"/>
</dbReference>
<evidence type="ECO:0000313" key="9">
    <source>
        <dbReference type="Proteomes" id="UP000243661"/>
    </source>
</evidence>
<protein>
    <submittedName>
        <fullName evidence="8">Predicted arabinose efflux permease, MFS family</fullName>
    </submittedName>
</protein>